<sequence>MTTRYRVEYALKTHRRDQFIEWIKGLLAVPFVLYSQPTGILSSDVESIARHSNEAHRRYAEILRDVEHMIDDHISRQNTHDIIPSKLNMLVPTAGPFFTRLPLEAAFKYQDSRRHISSRRYVSPSFNDVRLTLNSAQAMAVTAGSLQLATFDGDVTLYDDGQSLEPSSPLVPRILDLLRRDVKVGIVTAAGYTTADRYYERLHGLLDALAASPDLTPRQKRNVVVMGGEANYLFEVDPDAGPSRLRAVPRAEWLTPEMAAWSEAGIAALLDVAEAALGDCIRSMRLPAVIVRKDRAVGIIPSDPSIRIPRESLEETVLVVQRILELSTLGFRAERSVPHPQQADTPPERSPGSVQEADEEEEGEEEEEEERRKRSRGKMHKKHKKIPFCAFNGGRDVFVDIGDKSWGVTVCQKWFAMRDGDPDGMIGGKNTLHVGDQFLSAGSNDFKARSVGTTAWIASPAETVELLDELAALMDGKRTEVEAN</sequence>
<dbReference type="GO" id="GO:0000287">
    <property type="term" value="F:magnesium ion binding"/>
    <property type="evidence" value="ECO:0007669"/>
    <property type="project" value="InterPro"/>
</dbReference>
<dbReference type="GO" id="GO:0006190">
    <property type="term" value="P:inosine salvage"/>
    <property type="evidence" value="ECO:0007669"/>
    <property type="project" value="InterPro"/>
</dbReference>
<keyword evidence="15" id="KW-1185">Reference proteome</keyword>
<dbReference type="GO" id="GO:0071590">
    <property type="term" value="P:nicotinamide riboside biosynthetic process"/>
    <property type="evidence" value="ECO:0007669"/>
    <property type="project" value="TreeGrafter"/>
</dbReference>
<dbReference type="PANTHER" id="PTHR28213:SF1">
    <property type="entry name" value="IMP-SPECIFIC 5'-NUCLEOTIDASE 1"/>
    <property type="match status" value="1"/>
</dbReference>
<evidence type="ECO:0000256" key="1">
    <source>
        <dbReference type="ARBA" id="ARBA00001946"/>
    </source>
</evidence>
<dbReference type="GO" id="GO:0005524">
    <property type="term" value="F:ATP binding"/>
    <property type="evidence" value="ECO:0007669"/>
    <property type="project" value="UniProtKB-KW"/>
</dbReference>
<gene>
    <name evidence="14" type="ORF">SODALDRAFT_343500</name>
</gene>
<evidence type="ECO:0000256" key="6">
    <source>
        <dbReference type="ARBA" id="ARBA00022741"/>
    </source>
</evidence>
<dbReference type="RefSeq" id="XP_028469440.1">
    <property type="nucleotide sequence ID" value="XM_028613125.1"/>
</dbReference>
<dbReference type="InterPro" id="IPR009453">
    <property type="entry name" value="ISN1"/>
</dbReference>
<reference evidence="14 15" key="1">
    <citation type="journal article" date="2018" name="Mol. Ecol.">
        <title>The obligate alkalophilic soda-lake fungus Sodiomyces alkalinus has shifted to a protein diet.</title>
        <authorList>
            <person name="Grum-Grzhimaylo A.A."/>
            <person name="Falkoski D.L."/>
            <person name="van den Heuvel J."/>
            <person name="Valero-Jimenez C.A."/>
            <person name="Min B."/>
            <person name="Choi I.G."/>
            <person name="Lipzen A."/>
            <person name="Daum C.G."/>
            <person name="Aanen D.K."/>
            <person name="Tsang A."/>
            <person name="Henrissat B."/>
            <person name="Bilanenko E.N."/>
            <person name="de Vries R.P."/>
            <person name="van Kan J.A.L."/>
            <person name="Grigoriev I.V."/>
            <person name="Debets A.J.M."/>
        </authorList>
    </citation>
    <scope>NUCLEOTIDE SEQUENCE [LARGE SCALE GENOMIC DNA]</scope>
    <source>
        <strain evidence="14 15">F11</strain>
    </source>
</reference>
<dbReference type="Proteomes" id="UP000272025">
    <property type="component" value="Unassembled WGS sequence"/>
</dbReference>
<comment type="similarity">
    <text evidence="2 12">Belongs to the ISN1 family.</text>
</comment>
<comment type="cofactor">
    <cofactor evidence="1 12">
        <name>Mg(2+)</name>
        <dbReference type="ChEBI" id="CHEBI:18420"/>
    </cofactor>
</comment>
<dbReference type="GO" id="GO:0071592">
    <property type="term" value="P:nicotinic acid riboside biosynthetic process"/>
    <property type="evidence" value="ECO:0007669"/>
    <property type="project" value="TreeGrafter"/>
</dbReference>
<dbReference type="Pfam" id="PF06437">
    <property type="entry name" value="ISN1"/>
    <property type="match status" value="1"/>
</dbReference>
<evidence type="ECO:0000256" key="7">
    <source>
        <dbReference type="ARBA" id="ARBA00022801"/>
    </source>
</evidence>
<dbReference type="OrthoDB" id="185373at2759"/>
<evidence type="ECO:0000256" key="3">
    <source>
        <dbReference type="ARBA" id="ARBA00011881"/>
    </source>
</evidence>
<dbReference type="EC" id="3.1.3.-" evidence="12"/>
<dbReference type="STRING" id="1314773.A0A3N2Q4D3"/>
<comment type="function">
    <text evidence="12">IMP-specific 5'-nucleotidase involved in IMP (inositol monophosphate) degradation.</text>
</comment>
<dbReference type="GeneID" id="39581603"/>
<dbReference type="EMBL" id="ML119052">
    <property type="protein sequence ID" value="ROT41634.1"/>
    <property type="molecule type" value="Genomic_DNA"/>
</dbReference>
<evidence type="ECO:0000256" key="12">
    <source>
        <dbReference type="PIRNR" id="PIRNR028836"/>
    </source>
</evidence>
<evidence type="ECO:0000256" key="8">
    <source>
        <dbReference type="ARBA" id="ARBA00022840"/>
    </source>
</evidence>
<evidence type="ECO:0000256" key="5">
    <source>
        <dbReference type="ARBA" id="ARBA00022723"/>
    </source>
</evidence>
<keyword evidence="8" id="KW-0067">ATP-binding</keyword>
<evidence type="ECO:0000256" key="13">
    <source>
        <dbReference type="SAM" id="MobiDB-lite"/>
    </source>
</evidence>
<feature type="region of interest" description="Disordered" evidence="13">
    <location>
        <begin position="334"/>
        <end position="379"/>
    </location>
</feature>
<accession>A0A3N2Q4D3</accession>
<keyword evidence="7 12" id="KW-0378">Hydrolase</keyword>
<organism evidence="14 15">
    <name type="scientific">Sodiomyces alkalinus (strain CBS 110278 / VKM F-3762 / F11)</name>
    <name type="common">Alkaliphilic filamentous fungus</name>
    <dbReference type="NCBI Taxonomy" id="1314773"/>
    <lineage>
        <taxon>Eukaryota</taxon>
        <taxon>Fungi</taxon>
        <taxon>Dikarya</taxon>
        <taxon>Ascomycota</taxon>
        <taxon>Pezizomycotina</taxon>
        <taxon>Sordariomycetes</taxon>
        <taxon>Hypocreomycetidae</taxon>
        <taxon>Glomerellales</taxon>
        <taxon>Plectosphaerellaceae</taxon>
        <taxon>Sodiomyces</taxon>
    </lineage>
</organism>
<comment type="catalytic activity">
    <reaction evidence="11">
        <text>IMP + H2O = inosine + phosphate</text>
        <dbReference type="Rhea" id="RHEA:27718"/>
        <dbReference type="ChEBI" id="CHEBI:15377"/>
        <dbReference type="ChEBI" id="CHEBI:17596"/>
        <dbReference type="ChEBI" id="CHEBI:43474"/>
        <dbReference type="ChEBI" id="CHEBI:58053"/>
        <dbReference type="EC" id="3.1.3.99"/>
    </reaction>
</comment>
<keyword evidence="6" id="KW-0547">Nucleotide-binding</keyword>
<keyword evidence="5" id="KW-0479">Metal-binding</keyword>
<comment type="subunit">
    <text evidence="3 12">Homotetramer.</text>
</comment>
<evidence type="ECO:0000256" key="2">
    <source>
        <dbReference type="ARBA" id="ARBA00005307"/>
    </source>
</evidence>
<keyword evidence="10 12" id="KW-0546">Nucleotide metabolism</keyword>
<dbReference type="GO" id="GO:0008253">
    <property type="term" value="F:5'-nucleotidase activity"/>
    <property type="evidence" value="ECO:0007669"/>
    <property type="project" value="InterPro"/>
</dbReference>
<evidence type="ECO:0000313" key="15">
    <source>
        <dbReference type="Proteomes" id="UP000272025"/>
    </source>
</evidence>
<name>A0A3N2Q4D3_SODAK</name>
<evidence type="ECO:0000256" key="9">
    <source>
        <dbReference type="ARBA" id="ARBA00022842"/>
    </source>
</evidence>
<keyword evidence="9 12" id="KW-0460">Magnesium</keyword>
<protein>
    <recommendedName>
        <fullName evidence="4 12">IMP-specific 5'-nucleotidase 1</fullName>
        <ecNumber evidence="12">3.1.3.-</ecNumber>
    </recommendedName>
</protein>
<dbReference type="GO" id="GO:0009117">
    <property type="term" value="P:nucleotide metabolic process"/>
    <property type="evidence" value="ECO:0007669"/>
    <property type="project" value="UniProtKB-KW"/>
</dbReference>
<proteinExistence type="inferred from homology"/>
<evidence type="ECO:0000256" key="4">
    <source>
        <dbReference type="ARBA" id="ARBA00015544"/>
    </source>
</evidence>
<feature type="compositionally biased region" description="Acidic residues" evidence="13">
    <location>
        <begin position="356"/>
        <end position="369"/>
    </location>
</feature>
<dbReference type="AlphaFoldDB" id="A0A3N2Q4D3"/>
<evidence type="ECO:0000256" key="10">
    <source>
        <dbReference type="ARBA" id="ARBA00023080"/>
    </source>
</evidence>
<dbReference type="PIRSF" id="PIRSF028836">
    <property type="entry name" value="ISN1"/>
    <property type="match status" value="1"/>
</dbReference>
<evidence type="ECO:0000256" key="11">
    <source>
        <dbReference type="ARBA" id="ARBA00047413"/>
    </source>
</evidence>
<evidence type="ECO:0000313" key="14">
    <source>
        <dbReference type="EMBL" id="ROT41634.1"/>
    </source>
</evidence>
<dbReference type="PANTHER" id="PTHR28213">
    <property type="entry name" value="IMP-SPECIFIC 5'-NUCLEOTIDASE 1"/>
    <property type="match status" value="1"/>
</dbReference>